<dbReference type="Gramene" id="AET1Gv20123100.1">
    <property type="protein sequence ID" value="AET1Gv20123100.1"/>
    <property type="gene ID" value="AET1Gv20123100"/>
</dbReference>
<dbReference type="Proteomes" id="UP000015105">
    <property type="component" value="Chromosome 1D"/>
</dbReference>
<dbReference type="GO" id="GO:0000287">
    <property type="term" value="F:magnesium ion binding"/>
    <property type="evidence" value="ECO:0007669"/>
    <property type="project" value="InterPro"/>
</dbReference>
<dbReference type="AlphaFoldDB" id="A0A452XQX8"/>
<dbReference type="InterPro" id="IPR007537">
    <property type="entry name" value="tRNAHis_GuaTrfase_Thg1"/>
</dbReference>
<dbReference type="InterPro" id="IPR025845">
    <property type="entry name" value="Thg1_C_dom"/>
</dbReference>
<evidence type="ECO:0000313" key="3">
    <source>
        <dbReference type="Proteomes" id="UP000015105"/>
    </source>
</evidence>
<reference evidence="2" key="4">
    <citation type="submission" date="2019-03" db="UniProtKB">
        <authorList>
            <consortium name="EnsemblPlants"/>
        </authorList>
    </citation>
    <scope>IDENTIFICATION</scope>
</reference>
<keyword evidence="3" id="KW-1185">Reference proteome</keyword>
<dbReference type="Gramene" id="AET1Gv20123100.3">
    <property type="protein sequence ID" value="AET1Gv20123100.3"/>
    <property type="gene ID" value="AET1Gv20123100"/>
</dbReference>
<dbReference type="Gene3D" id="3.30.70.3000">
    <property type="match status" value="1"/>
</dbReference>
<accession>A0A452XQX8</accession>
<evidence type="ECO:0000259" key="1">
    <source>
        <dbReference type="Pfam" id="PF14413"/>
    </source>
</evidence>
<reference evidence="2" key="3">
    <citation type="journal article" date="2017" name="Nature">
        <title>Genome sequence of the progenitor of the wheat D genome Aegilops tauschii.</title>
        <authorList>
            <person name="Luo M.C."/>
            <person name="Gu Y.Q."/>
            <person name="Puiu D."/>
            <person name="Wang H."/>
            <person name="Twardziok S.O."/>
            <person name="Deal K.R."/>
            <person name="Huo N."/>
            <person name="Zhu T."/>
            <person name="Wang L."/>
            <person name="Wang Y."/>
            <person name="McGuire P.E."/>
            <person name="Liu S."/>
            <person name="Long H."/>
            <person name="Ramasamy R.K."/>
            <person name="Rodriguez J.C."/>
            <person name="Van S.L."/>
            <person name="Yuan L."/>
            <person name="Wang Z."/>
            <person name="Xia Z."/>
            <person name="Xiao L."/>
            <person name="Anderson O.D."/>
            <person name="Ouyang S."/>
            <person name="Liang Y."/>
            <person name="Zimin A.V."/>
            <person name="Pertea G."/>
            <person name="Qi P."/>
            <person name="Bennetzen J.L."/>
            <person name="Dai X."/>
            <person name="Dawson M.W."/>
            <person name="Muller H.G."/>
            <person name="Kugler K."/>
            <person name="Rivarola-Duarte L."/>
            <person name="Spannagl M."/>
            <person name="Mayer K.F.X."/>
            <person name="Lu F.H."/>
            <person name="Bevan M.W."/>
            <person name="Leroy P."/>
            <person name="Li P."/>
            <person name="You F.M."/>
            <person name="Sun Q."/>
            <person name="Liu Z."/>
            <person name="Lyons E."/>
            <person name="Wicker T."/>
            <person name="Salzberg S.L."/>
            <person name="Devos K.M."/>
            <person name="Dvorak J."/>
        </authorList>
    </citation>
    <scope>NUCLEOTIDE SEQUENCE [LARGE SCALE GENOMIC DNA]</scope>
    <source>
        <strain evidence="2">cv. AL8/78</strain>
    </source>
</reference>
<reference evidence="2" key="5">
    <citation type="journal article" date="2021" name="G3 (Bethesda)">
        <title>Aegilops tauschii genome assembly Aet v5.0 features greater sequence contiguity and improved annotation.</title>
        <authorList>
            <person name="Wang L."/>
            <person name="Zhu T."/>
            <person name="Rodriguez J.C."/>
            <person name="Deal K.R."/>
            <person name="Dubcovsky J."/>
            <person name="McGuire P.E."/>
            <person name="Lux T."/>
            <person name="Spannagl M."/>
            <person name="Mayer K.F.X."/>
            <person name="Baldrich P."/>
            <person name="Meyers B.C."/>
            <person name="Huo N."/>
            <person name="Gu Y.Q."/>
            <person name="Zhou H."/>
            <person name="Devos K.M."/>
            <person name="Bennetzen J.L."/>
            <person name="Unver T."/>
            <person name="Budak H."/>
            <person name="Gulick P.J."/>
            <person name="Galiba G."/>
            <person name="Kalapos B."/>
            <person name="Nelson D.R."/>
            <person name="Li P."/>
            <person name="You F.M."/>
            <person name="Luo M.C."/>
            <person name="Dvorak J."/>
        </authorList>
    </citation>
    <scope>NUCLEOTIDE SEQUENCE [LARGE SCALE GENOMIC DNA]</scope>
    <source>
        <strain evidence="2">cv. AL8/78</strain>
    </source>
</reference>
<dbReference type="GO" id="GO:0006400">
    <property type="term" value="P:tRNA modification"/>
    <property type="evidence" value="ECO:0007669"/>
    <property type="project" value="InterPro"/>
</dbReference>
<dbReference type="EnsemblPlants" id="AET1Gv20123100.1">
    <property type="protein sequence ID" value="AET1Gv20123100.1"/>
    <property type="gene ID" value="AET1Gv20123100"/>
</dbReference>
<dbReference type="PANTHER" id="PTHR12729">
    <property type="entry name" value="TRNA(HIS) GUANYLYLTRANSFERASE-RELATED"/>
    <property type="match status" value="1"/>
</dbReference>
<dbReference type="Pfam" id="PF14413">
    <property type="entry name" value="Thg1C"/>
    <property type="match status" value="1"/>
</dbReference>
<reference evidence="3" key="1">
    <citation type="journal article" date="2014" name="Science">
        <title>Ancient hybridizations among the ancestral genomes of bread wheat.</title>
        <authorList>
            <consortium name="International Wheat Genome Sequencing Consortium,"/>
            <person name="Marcussen T."/>
            <person name="Sandve S.R."/>
            <person name="Heier L."/>
            <person name="Spannagl M."/>
            <person name="Pfeifer M."/>
            <person name="Jakobsen K.S."/>
            <person name="Wulff B.B."/>
            <person name="Steuernagel B."/>
            <person name="Mayer K.F."/>
            <person name="Olsen O.A."/>
        </authorList>
    </citation>
    <scope>NUCLEOTIDE SEQUENCE [LARGE SCALE GENOMIC DNA]</scope>
    <source>
        <strain evidence="3">cv. AL8/78</strain>
    </source>
</reference>
<feature type="domain" description="Thg1 C-terminal" evidence="1">
    <location>
        <begin position="12"/>
        <end position="68"/>
    </location>
</feature>
<name>A0A452XQX8_AEGTS</name>
<dbReference type="Gramene" id="AET1Gv20123100.2">
    <property type="protein sequence ID" value="AET1Gv20123100.2"/>
    <property type="gene ID" value="AET1Gv20123100"/>
</dbReference>
<dbReference type="EnsemblPlants" id="AET1Gv20123100.3">
    <property type="protein sequence ID" value="AET1Gv20123100.3"/>
    <property type="gene ID" value="AET1Gv20123100"/>
</dbReference>
<evidence type="ECO:0000313" key="2">
    <source>
        <dbReference type="EnsemblPlants" id="AET1Gv20123100.1"/>
    </source>
</evidence>
<organism evidence="2 3">
    <name type="scientific">Aegilops tauschii subsp. strangulata</name>
    <name type="common">Goatgrass</name>
    <dbReference type="NCBI Taxonomy" id="200361"/>
    <lineage>
        <taxon>Eukaryota</taxon>
        <taxon>Viridiplantae</taxon>
        <taxon>Streptophyta</taxon>
        <taxon>Embryophyta</taxon>
        <taxon>Tracheophyta</taxon>
        <taxon>Spermatophyta</taxon>
        <taxon>Magnoliopsida</taxon>
        <taxon>Liliopsida</taxon>
        <taxon>Poales</taxon>
        <taxon>Poaceae</taxon>
        <taxon>BOP clade</taxon>
        <taxon>Pooideae</taxon>
        <taxon>Triticodae</taxon>
        <taxon>Triticeae</taxon>
        <taxon>Triticinae</taxon>
        <taxon>Aegilops</taxon>
    </lineage>
</organism>
<protein>
    <recommendedName>
        <fullName evidence="1">Thg1 C-terminal domain-containing protein</fullName>
    </recommendedName>
</protein>
<dbReference type="InterPro" id="IPR038469">
    <property type="entry name" value="tRNAHis_GuaTrfase_Thg1_sf"/>
</dbReference>
<dbReference type="STRING" id="200361.A0A452XQX8"/>
<proteinExistence type="predicted"/>
<dbReference type="EnsemblPlants" id="AET1Gv20123100.2">
    <property type="protein sequence ID" value="AET1Gv20123100.2"/>
    <property type="gene ID" value="AET1Gv20123100"/>
</dbReference>
<sequence length="111" mass="13027">MLIHMPQQKPVQTCFWMLVKSGKGKYGAHEGILSTDKNDLLFQRFRMNYNNDTEMFQKGSCTCQQKVFCPSIIREMFFNNNEKYCYDEKKMILVACTSFSANGLQCRWSKP</sequence>
<reference evidence="3" key="2">
    <citation type="journal article" date="2017" name="Nat. Plants">
        <title>The Aegilops tauschii genome reveals multiple impacts of transposons.</title>
        <authorList>
            <person name="Zhao G."/>
            <person name="Zou C."/>
            <person name="Li K."/>
            <person name="Wang K."/>
            <person name="Li T."/>
            <person name="Gao L."/>
            <person name="Zhang X."/>
            <person name="Wang H."/>
            <person name="Yang Z."/>
            <person name="Liu X."/>
            <person name="Jiang W."/>
            <person name="Mao L."/>
            <person name="Kong X."/>
            <person name="Jiao Y."/>
            <person name="Jia J."/>
        </authorList>
    </citation>
    <scope>NUCLEOTIDE SEQUENCE [LARGE SCALE GENOMIC DNA]</scope>
    <source>
        <strain evidence="3">cv. AL8/78</strain>
    </source>
</reference>
<dbReference type="GO" id="GO:0008193">
    <property type="term" value="F:tRNA guanylyltransferase activity"/>
    <property type="evidence" value="ECO:0007669"/>
    <property type="project" value="InterPro"/>
</dbReference>
<dbReference type="PANTHER" id="PTHR12729:SF6">
    <property type="entry name" value="TRNA(HIS) GUANYLYLTRANSFERASE-RELATED"/>
    <property type="match status" value="1"/>
</dbReference>